<evidence type="ECO:0000256" key="4">
    <source>
        <dbReference type="PROSITE-ProRule" id="PRU00335"/>
    </source>
</evidence>
<keyword evidence="3" id="KW-0804">Transcription</keyword>
<name>A0A2U1TID1_9MICO</name>
<dbReference type="PANTHER" id="PTHR30055:SF220">
    <property type="entry name" value="TETR-FAMILY REGULATORY PROTEIN"/>
    <property type="match status" value="1"/>
</dbReference>
<dbReference type="InterPro" id="IPR025996">
    <property type="entry name" value="MT1864/Rv1816-like_C"/>
</dbReference>
<gene>
    <name evidence="6" type="ORF">DF223_01545</name>
</gene>
<dbReference type="GO" id="GO:0000976">
    <property type="term" value="F:transcription cis-regulatory region binding"/>
    <property type="evidence" value="ECO:0007669"/>
    <property type="project" value="TreeGrafter"/>
</dbReference>
<evidence type="ECO:0000256" key="3">
    <source>
        <dbReference type="ARBA" id="ARBA00023163"/>
    </source>
</evidence>
<dbReference type="Pfam" id="PF00440">
    <property type="entry name" value="TetR_N"/>
    <property type="match status" value="1"/>
</dbReference>
<dbReference type="EMBL" id="QEFB01000001">
    <property type="protein sequence ID" value="PWC08606.1"/>
    <property type="molecule type" value="Genomic_DNA"/>
</dbReference>
<dbReference type="Pfam" id="PF13305">
    <property type="entry name" value="TetR_C_33"/>
    <property type="match status" value="1"/>
</dbReference>
<evidence type="ECO:0000313" key="7">
    <source>
        <dbReference type="Proteomes" id="UP000244962"/>
    </source>
</evidence>
<evidence type="ECO:0000313" key="6">
    <source>
        <dbReference type="EMBL" id="PWC08606.1"/>
    </source>
</evidence>
<comment type="caution">
    <text evidence="6">The sequence shown here is derived from an EMBL/GenBank/DDBJ whole genome shotgun (WGS) entry which is preliminary data.</text>
</comment>
<keyword evidence="2 4" id="KW-0238">DNA-binding</keyword>
<proteinExistence type="predicted"/>
<keyword evidence="7" id="KW-1185">Reference proteome</keyword>
<sequence length="195" mass="21526">MTSKQRRDHEKTAVRERIVVSAMNLLKAEGASGVTMRRVAEAMDYTAPVVYQHFANKDDLIGELVRQGYSELVARLDAAHNDTDPDTRLSAVAAEYLRFAAENEHLFEAMNGTALPPDVRLAAARPAIGVLSQLVDDWAERHRVELEAKEAYEIIWGTLYGIAALGRLGTIGPTQARQLGVRALELLLRGWSCGK</sequence>
<dbReference type="SUPFAM" id="SSF46689">
    <property type="entry name" value="Homeodomain-like"/>
    <property type="match status" value="1"/>
</dbReference>
<dbReference type="InterPro" id="IPR036271">
    <property type="entry name" value="Tet_transcr_reg_TetR-rel_C_sf"/>
</dbReference>
<dbReference type="PANTHER" id="PTHR30055">
    <property type="entry name" value="HTH-TYPE TRANSCRIPTIONAL REGULATOR RUTR"/>
    <property type="match status" value="1"/>
</dbReference>
<organism evidence="6 7">
    <name type="scientific">Mycetocola zhujimingii</name>
    <dbReference type="NCBI Taxonomy" id="2079792"/>
    <lineage>
        <taxon>Bacteria</taxon>
        <taxon>Bacillati</taxon>
        <taxon>Actinomycetota</taxon>
        <taxon>Actinomycetes</taxon>
        <taxon>Micrococcales</taxon>
        <taxon>Microbacteriaceae</taxon>
        <taxon>Mycetocola</taxon>
    </lineage>
</organism>
<dbReference type="SUPFAM" id="SSF48498">
    <property type="entry name" value="Tetracyclin repressor-like, C-terminal domain"/>
    <property type="match status" value="1"/>
</dbReference>
<dbReference type="InterPro" id="IPR050109">
    <property type="entry name" value="HTH-type_TetR-like_transc_reg"/>
</dbReference>
<evidence type="ECO:0000256" key="1">
    <source>
        <dbReference type="ARBA" id="ARBA00023015"/>
    </source>
</evidence>
<dbReference type="InterPro" id="IPR001647">
    <property type="entry name" value="HTH_TetR"/>
</dbReference>
<dbReference type="InterPro" id="IPR009057">
    <property type="entry name" value="Homeodomain-like_sf"/>
</dbReference>
<feature type="DNA-binding region" description="H-T-H motif" evidence="4">
    <location>
        <begin position="35"/>
        <end position="54"/>
    </location>
</feature>
<dbReference type="PROSITE" id="PS50977">
    <property type="entry name" value="HTH_TETR_2"/>
    <property type="match status" value="1"/>
</dbReference>
<evidence type="ECO:0000256" key="2">
    <source>
        <dbReference type="ARBA" id="ARBA00023125"/>
    </source>
</evidence>
<dbReference type="GO" id="GO:0003700">
    <property type="term" value="F:DNA-binding transcription factor activity"/>
    <property type="evidence" value="ECO:0007669"/>
    <property type="project" value="TreeGrafter"/>
</dbReference>
<dbReference type="AlphaFoldDB" id="A0A2U1TID1"/>
<protein>
    <submittedName>
        <fullName evidence="6">TetR family transcriptional regulator</fullName>
    </submittedName>
</protein>
<dbReference type="Proteomes" id="UP000244962">
    <property type="component" value="Unassembled WGS sequence"/>
</dbReference>
<dbReference type="RefSeq" id="WP_108962291.1">
    <property type="nucleotide sequence ID" value="NZ_QEFB01000001.1"/>
</dbReference>
<feature type="domain" description="HTH tetR-type" evidence="5">
    <location>
        <begin position="12"/>
        <end position="72"/>
    </location>
</feature>
<accession>A0A2U1TID1</accession>
<dbReference type="Gene3D" id="1.10.357.10">
    <property type="entry name" value="Tetracycline Repressor, domain 2"/>
    <property type="match status" value="1"/>
</dbReference>
<reference evidence="7" key="1">
    <citation type="submission" date="2018-04" db="EMBL/GenBank/DDBJ databases">
        <authorList>
            <person name="Liu S."/>
            <person name="Wang Z."/>
            <person name="Li J."/>
        </authorList>
    </citation>
    <scope>NUCLEOTIDE SEQUENCE [LARGE SCALE GENOMIC DNA]</scope>
    <source>
        <strain evidence="7">622</strain>
    </source>
</reference>
<keyword evidence="1" id="KW-0805">Transcription regulation</keyword>
<evidence type="ECO:0000259" key="5">
    <source>
        <dbReference type="PROSITE" id="PS50977"/>
    </source>
</evidence>